<evidence type="ECO:0000256" key="1">
    <source>
        <dbReference type="ARBA" id="ARBA00005254"/>
    </source>
</evidence>
<comment type="similarity">
    <text evidence="1 3">Belongs to the enoyl-CoA hydratase/isomerase family.</text>
</comment>
<sequence>MENNHIIVEIKNGVATLILNRPEVHNALSSDMMLGFVNACEKLSAASDVKVVVLTGAGDKSFCSGADLGGMDSNDSVMSFKEHVTKYQNCLKALYNIKKPVIGAINGYALAGGLGLAVACDLVYAKESAQFGAPEINVGLWGMMISAPLVRTIGSKKTFELMYSGDRINAQKAVELGLVNDVYSDDIFTENVYKIAEKLAGKNPVALIQGREALNMIQDMEYEKALNYLRDQVVILSRTNDYNEGLKAFKDKRQPIWTGK</sequence>
<evidence type="ECO:0008006" key="6">
    <source>
        <dbReference type="Google" id="ProtNLM"/>
    </source>
</evidence>
<dbReference type="CDD" id="cd06558">
    <property type="entry name" value="crotonase-like"/>
    <property type="match status" value="1"/>
</dbReference>
<dbReference type="GO" id="GO:0006635">
    <property type="term" value="P:fatty acid beta-oxidation"/>
    <property type="evidence" value="ECO:0007669"/>
    <property type="project" value="TreeGrafter"/>
</dbReference>
<dbReference type="InterPro" id="IPR001753">
    <property type="entry name" value="Enoyl-CoA_hydra/iso"/>
</dbReference>
<proteinExistence type="inferred from homology"/>
<dbReference type="Pfam" id="PF00378">
    <property type="entry name" value="ECH_1"/>
    <property type="match status" value="1"/>
</dbReference>
<organism evidence="4 5">
    <name type="scientific">Ureibacillus massiliensis 4400831 = CIP 108448 = CCUG 49529</name>
    <dbReference type="NCBI Taxonomy" id="1211035"/>
    <lineage>
        <taxon>Bacteria</taxon>
        <taxon>Bacillati</taxon>
        <taxon>Bacillota</taxon>
        <taxon>Bacilli</taxon>
        <taxon>Bacillales</taxon>
        <taxon>Caryophanaceae</taxon>
        <taxon>Ureibacillus</taxon>
    </lineage>
</organism>
<protein>
    <recommendedName>
        <fullName evidence="6">Enoyl-CoA hydratase</fullName>
    </recommendedName>
</protein>
<reference evidence="4 5" key="1">
    <citation type="submission" date="2014-02" db="EMBL/GenBank/DDBJ databases">
        <title>Draft genome sequence of Lysinibacillus massiliensis CCUG 49529.</title>
        <authorList>
            <person name="Zhang F."/>
            <person name="Wang G."/>
            <person name="Zhang L."/>
        </authorList>
    </citation>
    <scope>NUCLEOTIDE SEQUENCE [LARGE SCALE GENOMIC DNA]</scope>
    <source>
        <strain evidence="4 5">CCUG 49529</strain>
    </source>
</reference>
<evidence type="ECO:0000313" key="5">
    <source>
        <dbReference type="Proteomes" id="UP000030595"/>
    </source>
</evidence>
<keyword evidence="2" id="KW-0456">Lyase</keyword>
<dbReference type="Gene3D" id="1.10.12.10">
    <property type="entry name" value="Lyase 2-enoyl-coa Hydratase, Chain A, domain 2"/>
    <property type="match status" value="1"/>
</dbReference>
<evidence type="ECO:0000256" key="2">
    <source>
        <dbReference type="ARBA" id="ARBA00023239"/>
    </source>
</evidence>
<dbReference type="Proteomes" id="UP000030595">
    <property type="component" value="Unassembled WGS sequence"/>
</dbReference>
<evidence type="ECO:0000313" key="4">
    <source>
        <dbReference type="EMBL" id="KGR90156.1"/>
    </source>
</evidence>
<dbReference type="InterPro" id="IPR029045">
    <property type="entry name" value="ClpP/crotonase-like_dom_sf"/>
</dbReference>
<dbReference type="GO" id="GO:0016829">
    <property type="term" value="F:lyase activity"/>
    <property type="evidence" value="ECO:0007669"/>
    <property type="project" value="UniProtKB-KW"/>
</dbReference>
<accession>A0A0A3IZL3</accession>
<dbReference type="SUPFAM" id="SSF52096">
    <property type="entry name" value="ClpP/crotonase"/>
    <property type="match status" value="1"/>
</dbReference>
<dbReference type="PANTHER" id="PTHR11941">
    <property type="entry name" value="ENOYL-COA HYDRATASE-RELATED"/>
    <property type="match status" value="1"/>
</dbReference>
<name>A0A0A3IZL3_9BACL</name>
<dbReference type="PANTHER" id="PTHR11941:SF54">
    <property type="entry name" value="ENOYL-COA HYDRATASE, MITOCHONDRIAL"/>
    <property type="match status" value="1"/>
</dbReference>
<dbReference type="EMBL" id="JPVQ01000024">
    <property type="protein sequence ID" value="KGR90156.1"/>
    <property type="molecule type" value="Genomic_DNA"/>
</dbReference>
<comment type="caution">
    <text evidence="4">The sequence shown here is derived from an EMBL/GenBank/DDBJ whole genome shotgun (WGS) entry which is preliminary data.</text>
</comment>
<dbReference type="RefSeq" id="WP_036177493.1">
    <property type="nucleotide sequence ID" value="NZ_AVCZ01000024.1"/>
</dbReference>
<dbReference type="InterPro" id="IPR014748">
    <property type="entry name" value="Enoyl-CoA_hydra_C"/>
</dbReference>
<dbReference type="AlphaFoldDB" id="A0A0A3IZL3"/>
<gene>
    <name evidence="4" type="ORF">CD30_12945</name>
</gene>
<evidence type="ECO:0000256" key="3">
    <source>
        <dbReference type="RuleBase" id="RU003707"/>
    </source>
</evidence>
<dbReference type="eggNOG" id="COG1024">
    <property type="taxonomic scope" value="Bacteria"/>
</dbReference>
<dbReference type="Gene3D" id="3.90.226.10">
    <property type="entry name" value="2-enoyl-CoA Hydratase, Chain A, domain 1"/>
    <property type="match status" value="1"/>
</dbReference>
<dbReference type="InterPro" id="IPR018376">
    <property type="entry name" value="Enoyl-CoA_hyd/isom_CS"/>
</dbReference>
<dbReference type="PROSITE" id="PS00166">
    <property type="entry name" value="ENOYL_COA_HYDRATASE"/>
    <property type="match status" value="1"/>
</dbReference>
<keyword evidence="5" id="KW-1185">Reference proteome</keyword>